<dbReference type="SMART" id="SM00458">
    <property type="entry name" value="RICIN"/>
    <property type="match status" value="1"/>
</dbReference>
<name>A0ABV9HCQ8_9MICO</name>
<organism evidence="10 11">
    <name type="scientific">Promicromonospora alba</name>
    <dbReference type="NCBI Taxonomy" id="1616110"/>
    <lineage>
        <taxon>Bacteria</taxon>
        <taxon>Bacillati</taxon>
        <taxon>Actinomycetota</taxon>
        <taxon>Actinomycetes</taxon>
        <taxon>Micrococcales</taxon>
        <taxon>Promicromonosporaceae</taxon>
        <taxon>Promicromonospora</taxon>
    </lineage>
</organism>
<evidence type="ECO:0000256" key="5">
    <source>
        <dbReference type="ARBA" id="ARBA00023295"/>
    </source>
</evidence>
<feature type="chain" id="PRO_5047146192" evidence="8">
    <location>
        <begin position="32"/>
        <end position="538"/>
    </location>
</feature>
<reference evidence="11" key="1">
    <citation type="journal article" date="2019" name="Int. J. Syst. Evol. Microbiol.">
        <title>The Global Catalogue of Microorganisms (GCM) 10K type strain sequencing project: providing services to taxonomists for standard genome sequencing and annotation.</title>
        <authorList>
            <consortium name="The Broad Institute Genomics Platform"/>
            <consortium name="The Broad Institute Genome Sequencing Center for Infectious Disease"/>
            <person name="Wu L."/>
            <person name="Ma J."/>
        </authorList>
    </citation>
    <scope>NUCLEOTIDE SEQUENCE [LARGE SCALE GENOMIC DNA]</scope>
    <source>
        <strain evidence="11">CCUG 42722</strain>
    </source>
</reference>
<feature type="signal peptide" evidence="8">
    <location>
        <begin position="1"/>
        <end position="31"/>
    </location>
</feature>
<keyword evidence="6" id="KW-0624">Polysaccharide degradation</keyword>
<dbReference type="CDD" id="cd23418">
    <property type="entry name" value="beta-trefoil_Ricin_XLN-like"/>
    <property type="match status" value="1"/>
</dbReference>
<comment type="similarity">
    <text evidence="1 7">Belongs to the glycosyl hydrolase 5 (cellulase A) family.</text>
</comment>
<feature type="domain" description="Ricin B lectin" evidence="9">
    <location>
        <begin position="409"/>
        <end position="536"/>
    </location>
</feature>
<dbReference type="InterPro" id="IPR000772">
    <property type="entry name" value="Ricin_B_lectin"/>
</dbReference>
<dbReference type="Gene3D" id="3.20.20.80">
    <property type="entry name" value="Glycosidases"/>
    <property type="match status" value="1"/>
</dbReference>
<keyword evidence="2 7" id="KW-0378">Hydrolase</keyword>
<evidence type="ECO:0000256" key="8">
    <source>
        <dbReference type="SAM" id="SignalP"/>
    </source>
</evidence>
<keyword evidence="3" id="KW-0136">Cellulose degradation</keyword>
<dbReference type="Pfam" id="PF00652">
    <property type="entry name" value="Ricin_B_lectin"/>
    <property type="match status" value="1"/>
</dbReference>
<dbReference type="RefSeq" id="WP_377133795.1">
    <property type="nucleotide sequence ID" value="NZ_JBHSFI010000003.1"/>
</dbReference>
<proteinExistence type="inferred from homology"/>
<evidence type="ECO:0000313" key="10">
    <source>
        <dbReference type="EMBL" id="MFC4628067.1"/>
    </source>
</evidence>
<sequence>MPLARRAPLRLLTTFLVAAMLAVGLSTTGWATRASADTVTPLNASQIVADMGAGWNLGNSLEASSNGYPSETAWNNPTVTQAQIDRVRAAGFKTIRIPVSYLNAIGSAPNYTIDAAWLNRIQQVVDYAYNRGMYVVINMHGDGYKSVGGSWLICDAADQTTIKAKYQKVWQQIATRFQAYDQRLILESMNENFDGQYGNPTQPCYSNINSYNQIFVDTVRQAGGNNNSRWLLVPGWNTNIDYTAGDYGFVIPTDNHRSSSIPSNEQRLMISVHYYSPWDFAGEENGTITQWGAGATNASKKSTWGQEDYMDSQLKKTYDKFVTRGYPVVVGEYGAIDKSSHDSANNRYRQDFARTLVATAKKYGASTIYWDNGVNGQYGFGLFNRSASSVTQQGIIDAIMAGLGGTGQSGSTAIVGAASNRCVDIPNASTTNGTQAQLWDCVQRTSQAFTRTSAGELKVNGKCLEAAGWGTANGTKATIWDCTGGANQRWNVNANGSITNAHNGLCLDANGRGTANGTQIILWACSGATNQSWTLRTT</sequence>
<keyword evidence="8" id="KW-0732">Signal</keyword>
<dbReference type="InterPro" id="IPR017853">
    <property type="entry name" value="GH"/>
</dbReference>
<accession>A0ABV9HCQ8</accession>
<evidence type="ECO:0000256" key="7">
    <source>
        <dbReference type="RuleBase" id="RU361153"/>
    </source>
</evidence>
<dbReference type="PANTHER" id="PTHR31297">
    <property type="entry name" value="GLUCAN ENDO-1,6-BETA-GLUCOSIDASE B"/>
    <property type="match status" value="1"/>
</dbReference>
<dbReference type="Pfam" id="PF00150">
    <property type="entry name" value="Cellulase"/>
    <property type="match status" value="1"/>
</dbReference>
<dbReference type="InterPro" id="IPR050386">
    <property type="entry name" value="Glycosyl_hydrolase_5"/>
</dbReference>
<dbReference type="Proteomes" id="UP001596011">
    <property type="component" value="Unassembled WGS sequence"/>
</dbReference>
<gene>
    <name evidence="10" type="ORF">ACFO6V_07475</name>
</gene>
<evidence type="ECO:0000256" key="6">
    <source>
        <dbReference type="ARBA" id="ARBA00023326"/>
    </source>
</evidence>
<evidence type="ECO:0000259" key="9">
    <source>
        <dbReference type="SMART" id="SM00458"/>
    </source>
</evidence>
<dbReference type="SUPFAM" id="SSF50370">
    <property type="entry name" value="Ricin B-like lectins"/>
    <property type="match status" value="1"/>
</dbReference>
<dbReference type="PROSITE" id="PS50231">
    <property type="entry name" value="RICIN_B_LECTIN"/>
    <property type="match status" value="1"/>
</dbReference>
<dbReference type="InterPro" id="IPR035992">
    <property type="entry name" value="Ricin_B-like_lectins"/>
</dbReference>
<dbReference type="PANTHER" id="PTHR31297:SF41">
    <property type="entry name" value="ENDOGLUCANASE, PUTATIVE (AFU_ORTHOLOGUE AFUA_5G01830)-RELATED"/>
    <property type="match status" value="1"/>
</dbReference>
<dbReference type="EMBL" id="JBHSFI010000003">
    <property type="protein sequence ID" value="MFC4628067.1"/>
    <property type="molecule type" value="Genomic_DNA"/>
</dbReference>
<dbReference type="InterPro" id="IPR001547">
    <property type="entry name" value="Glyco_hydro_5"/>
</dbReference>
<keyword evidence="5 7" id="KW-0326">Glycosidase</keyword>
<evidence type="ECO:0000256" key="2">
    <source>
        <dbReference type="ARBA" id="ARBA00022801"/>
    </source>
</evidence>
<keyword evidence="11" id="KW-1185">Reference proteome</keyword>
<evidence type="ECO:0000256" key="3">
    <source>
        <dbReference type="ARBA" id="ARBA00023001"/>
    </source>
</evidence>
<dbReference type="SUPFAM" id="SSF51445">
    <property type="entry name" value="(Trans)glycosidases"/>
    <property type="match status" value="1"/>
</dbReference>
<protein>
    <submittedName>
        <fullName evidence="10">Cellulase family glycosylhydrolase</fullName>
    </submittedName>
</protein>
<keyword evidence="4" id="KW-0119">Carbohydrate metabolism</keyword>
<evidence type="ECO:0000313" key="11">
    <source>
        <dbReference type="Proteomes" id="UP001596011"/>
    </source>
</evidence>
<dbReference type="Gene3D" id="2.80.10.50">
    <property type="match status" value="1"/>
</dbReference>
<evidence type="ECO:0000256" key="4">
    <source>
        <dbReference type="ARBA" id="ARBA00023277"/>
    </source>
</evidence>
<evidence type="ECO:0000256" key="1">
    <source>
        <dbReference type="ARBA" id="ARBA00005641"/>
    </source>
</evidence>
<comment type="caution">
    <text evidence="10">The sequence shown here is derived from an EMBL/GenBank/DDBJ whole genome shotgun (WGS) entry which is preliminary data.</text>
</comment>